<accession>A0ABQ4TJH6</accession>
<dbReference type="SUPFAM" id="SSF53335">
    <property type="entry name" value="S-adenosyl-L-methionine-dependent methyltransferases"/>
    <property type="match status" value="1"/>
</dbReference>
<feature type="domain" description="Methyltransferase type 11" evidence="1">
    <location>
        <begin position="162"/>
        <end position="197"/>
    </location>
</feature>
<dbReference type="Pfam" id="PF08241">
    <property type="entry name" value="Methyltransf_11"/>
    <property type="match status" value="1"/>
</dbReference>
<evidence type="ECO:0000313" key="2">
    <source>
        <dbReference type="EMBL" id="GJE53825.1"/>
    </source>
</evidence>
<protein>
    <recommendedName>
        <fullName evidence="1">Methyltransferase type 11 domain-containing protein</fullName>
    </recommendedName>
</protein>
<dbReference type="InterPro" id="IPR029063">
    <property type="entry name" value="SAM-dependent_MTases_sf"/>
</dbReference>
<dbReference type="Gene3D" id="3.40.50.150">
    <property type="entry name" value="Vaccinia Virus protein VP39"/>
    <property type="match status" value="1"/>
</dbReference>
<dbReference type="Proteomes" id="UP001055101">
    <property type="component" value="Unassembled WGS sequence"/>
</dbReference>
<dbReference type="RefSeq" id="WP_147814360.1">
    <property type="nucleotide sequence ID" value="NZ_BPRA01000001.1"/>
</dbReference>
<sequence length="297" mass="32381">MTPLKNGLFYGLGLAALVGASLRHRIGGYRNPTDFSPDDWPKAIAHVIDIVADWRRHLDAADGRLPSLAGLDVLELGPGATLGTGVLLVGLGARSYRAVDAFALADHTPAAFYRVLADAELPDEVDRVRLREAADALDGGLTDPVAYVIDPDFDIVRAAQGKRFDLIVSNAAFEHFDDIDRVLAHITQVARPGATLVAGVDFQTHTRGVRGSDPNSIYRFSPDLYRSLAFPGQPNRCRPADYLRSLERLGWIDAECRAVAVADEEYRDWSTDGLHEAYRDDGASMDVLTGMVLARMP</sequence>
<name>A0ABQ4TJH6_9HYPH</name>
<organism evidence="2 3">
    <name type="scientific">Methylobacterium thuringiense</name>
    <dbReference type="NCBI Taxonomy" id="1003091"/>
    <lineage>
        <taxon>Bacteria</taxon>
        <taxon>Pseudomonadati</taxon>
        <taxon>Pseudomonadota</taxon>
        <taxon>Alphaproteobacteria</taxon>
        <taxon>Hyphomicrobiales</taxon>
        <taxon>Methylobacteriaceae</taxon>
        <taxon>Methylobacterium</taxon>
    </lineage>
</organism>
<dbReference type="EMBL" id="BPRA01000001">
    <property type="protein sequence ID" value="GJE53825.1"/>
    <property type="molecule type" value="Genomic_DNA"/>
</dbReference>
<proteinExistence type="predicted"/>
<evidence type="ECO:0000313" key="3">
    <source>
        <dbReference type="Proteomes" id="UP001055101"/>
    </source>
</evidence>
<dbReference type="CDD" id="cd02440">
    <property type="entry name" value="AdoMet_MTases"/>
    <property type="match status" value="1"/>
</dbReference>
<reference evidence="2" key="1">
    <citation type="journal article" date="2021" name="Front. Microbiol.">
        <title>Comprehensive Comparative Genomics and Phenotyping of Methylobacterium Species.</title>
        <authorList>
            <person name="Alessa O."/>
            <person name="Ogura Y."/>
            <person name="Fujitani Y."/>
            <person name="Takami H."/>
            <person name="Hayashi T."/>
            <person name="Sahin N."/>
            <person name="Tani A."/>
        </authorList>
    </citation>
    <scope>NUCLEOTIDE SEQUENCE</scope>
    <source>
        <strain evidence="2">DSM 23674</strain>
    </source>
</reference>
<evidence type="ECO:0000259" key="1">
    <source>
        <dbReference type="Pfam" id="PF08241"/>
    </source>
</evidence>
<dbReference type="InterPro" id="IPR013216">
    <property type="entry name" value="Methyltransf_11"/>
</dbReference>
<keyword evidence="3" id="KW-1185">Reference proteome</keyword>
<comment type="caution">
    <text evidence="2">The sequence shown here is derived from an EMBL/GenBank/DDBJ whole genome shotgun (WGS) entry which is preliminary data.</text>
</comment>
<reference evidence="2" key="2">
    <citation type="submission" date="2021-08" db="EMBL/GenBank/DDBJ databases">
        <authorList>
            <person name="Tani A."/>
            <person name="Ola A."/>
            <person name="Ogura Y."/>
            <person name="Katsura K."/>
            <person name="Hayashi T."/>
        </authorList>
    </citation>
    <scope>NUCLEOTIDE SEQUENCE</scope>
    <source>
        <strain evidence="2">DSM 23674</strain>
    </source>
</reference>
<gene>
    <name evidence="2" type="ORF">EKPJFOCH_0293</name>
</gene>